<evidence type="ECO:0000313" key="2">
    <source>
        <dbReference type="Proteomes" id="UP000787472"/>
    </source>
</evidence>
<gene>
    <name evidence="1" type="ORF">G8770_16790</name>
</gene>
<evidence type="ECO:0000313" key="1">
    <source>
        <dbReference type="EMBL" id="NHO67207.1"/>
    </source>
</evidence>
<proteinExistence type="predicted"/>
<keyword evidence="2" id="KW-1185">Reference proteome</keyword>
<protein>
    <submittedName>
        <fullName evidence="1">Uncharacterized protein</fullName>
    </submittedName>
</protein>
<dbReference type="Proteomes" id="UP000787472">
    <property type="component" value="Unassembled WGS sequence"/>
</dbReference>
<sequence length="52" mass="6122">MSFTTPNSQQQILPCNAPQHRRAFQYNSLIQFRRAIDISTYARMSNRDYING</sequence>
<dbReference type="RefSeq" id="WP_167189484.1">
    <property type="nucleotide sequence ID" value="NZ_JAAONZ010000015.1"/>
</dbReference>
<reference evidence="1" key="1">
    <citation type="submission" date="2020-03" db="EMBL/GenBank/DDBJ databases">
        <authorList>
            <person name="Guo F."/>
        </authorList>
    </citation>
    <scope>NUCLEOTIDE SEQUENCE</scope>
    <source>
        <strain evidence="1">JCM 30134</strain>
    </source>
</reference>
<organism evidence="1 2">
    <name type="scientific">Pseudomaricurvus hydrocarbonicus</name>
    <dbReference type="NCBI Taxonomy" id="1470433"/>
    <lineage>
        <taxon>Bacteria</taxon>
        <taxon>Pseudomonadati</taxon>
        <taxon>Pseudomonadota</taxon>
        <taxon>Gammaproteobacteria</taxon>
        <taxon>Cellvibrionales</taxon>
        <taxon>Cellvibrionaceae</taxon>
        <taxon>Pseudomaricurvus</taxon>
    </lineage>
</organism>
<dbReference type="EMBL" id="JAAONZ010000015">
    <property type="protein sequence ID" value="NHO67207.1"/>
    <property type="molecule type" value="Genomic_DNA"/>
</dbReference>
<dbReference type="AlphaFoldDB" id="A0A9E5MMZ4"/>
<comment type="caution">
    <text evidence="1">The sequence shown here is derived from an EMBL/GenBank/DDBJ whole genome shotgun (WGS) entry which is preliminary data.</text>
</comment>
<accession>A0A9E5MMZ4</accession>
<name>A0A9E5MMZ4_9GAMM</name>